<gene>
    <name evidence="4" type="ORF">N7G274_010201</name>
</gene>
<dbReference type="SUPFAM" id="SSF103473">
    <property type="entry name" value="MFS general substrate transporter"/>
    <property type="match status" value="1"/>
</dbReference>
<dbReference type="InterPro" id="IPR011701">
    <property type="entry name" value="MFS"/>
</dbReference>
<reference evidence="4 5" key="1">
    <citation type="submission" date="2024-09" db="EMBL/GenBank/DDBJ databases">
        <title>Rethinking Asexuality: The Enigmatic Case of Functional Sexual Genes in Lepraria (Stereocaulaceae).</title>
        <authorList>
            <person name="Doellman M."/>
            <person name="Sun Y."/>
            <person name="Barcenas-Pena A."/>
            <person name="Lumbsch H.T."/>
            <person name="Grewe F."/>
        </authorList>
    </citation>
    <scope>NUCLEOTIDE SEQUENCE [LARGE SCALE GENOMIC DNA]</scope>
    <source>
        <strain evidence="4 5">Mercado 3170</strain>
    </source>
</reference>
<feature type="transmembrane region" description="Helical" evidence="3">
    <location>
        <begin position="110"/>
        <end position="132"/>
    </location>
</feature>
<evidence type="ECO:0000256" key="2">
    <source>
        <dbReference type="ARBA" id="ARBA00006727"/>
    </source>
</evidence>
<name>A0ABR3ZV83_9LECA</name>
<dbReference type="PANTHER" id="PTHR11360">
    <property type="entry name" value="MONOCARBOXYLATE TRANSPORTER"/>
    <property type="match status" value="1"/>
</dbReference>
<keyword evidence="5" id="KW-1185">Reference proteome</keyword>
<feature type="transmembrane region" description="Helical" evidence="3">
    <location>
        <begin position="237"/>
        <end position="255"/>
    </location>
</feature>
<feature type="transmembrane region" description="Helical" evidence="3">
    <location>
        <begin position="276"/>
        <end position="299"/>
    </location>
</feature>
<feature type="transmembrane region" description="Helical" evidence="3">
    <location>
        <begin position="319"/>
        <end position="337"/>
    </location>
</feature>
<dbReference type="EMBL" id="JBEFKJ010000045">
    <property type="protein sequence ID" value="KAL2037074.1"/>
    <property type="molecule type" value="Genomic_DNA"/>
</dbReference>
<evidence type="ECO:0008006" key="6">
    <source>
        <dbReference type="Google" id="ProtNLM"/>
    </source>
</evidence>
<evidence type="ECO:0000313" key="4">
    <source>
        <dbReference type="EMBL" id="KAL2037074.1"/>
    </source>
</evidence>
<feature type="transmembrane region" description="Helical" evidence="3">
    <location>
        <begin position="139"/>
        <end position="158"/>
    </location>
</feature>
<dbReference type="Pfam" id="PF07690">
    <property type="entry name" value="MFS_1"/>
    <property type="match status" value="1"/>
</dbReference>
<feature type="transmembrane region" description="Helical" evidence="3">
    <location>
        <begin position="202"/>
        <end position="225"/>
    </location>
</feature>
<keyword evidence="3" id="KW-1133">Transmembrane helix</keyword>
<evidence type="ECO:0000256" key="1">
    <source>
        <dbReference type="ARBA" id="ARBA00004141"/>
    </source>
</evidence>
<evidence type="ECO:0000313" key="5">
    <source>
        <dbReference type="Proteomes" id="UP001590950"/>
    </source>
</evidence>
<proteinExistence type="inferred from homology"/>
<organism evidence="4 5">
    <name type="scientific">Stereocaulon virgatum</name>
    <dbReference type="NCBI Taxonomy" id="373712"/>
    <lineage>
        <taxon>Eukaryota</taxon>
        <taxon>Fungi</taxon>
        <taxon>Dikarya</taxon>
        <taxon>Ascomycota</taxon>
        <taxon>Pezizomycotina</taxon>
        <taxon>Lecanoromycetes</taxon>
        <taxon>OSLEUM clade</taxon>
        <taxon>Lecanoromycetidae</taxon>
        <taxon>Lecanorales</taxon>
        <taxon>Lecanorineae</taxon>
        <taxon>Stereocaulaceae</taxon>
        <taxon>Stereocaulon</taxon>
    </lineage>
</organism>
<comment type="caution">
    <text evidence="4">The sequence shown here is derived from an EMBL/GenBank/DDBJ whole genome shotgun (WGS) entry which is preliminary data.</text>
</comment>
<feature type="transmembrane region" description="Helical" evidence="3">
    <location>
        <begin position="376"/>
        <end position="402"/>
    </location>
</feature>
<feature type="transmembrane region" description="Helical" evidence="3">
    <location>
        <begin position="349"/>
        <end position="370"/>
    </location>
</feature>
<dbReference type="InterPro" id="IPR036259">
    <property type="entry name" value="MFS_trans_sf"/>
</dbReference>
<feature type="transmembrane region" description="Helical" evidence="3">
    <location>
        <begin position="439"/>
        <end position="464"/>
    </location>
</feature>
<dbReference type="InterPro" id="IPR050327">
    <property type="entry name" value="Proton-linked_MCT"/>
</dbReference>
<dbReference type="PANTHER" id="PTHR11360:SF234">
    <property type="entry name" value="MFS-TYPE TRANSPORTER DBAD-RELATED"/>
    <property type="match status" value="1"/>
</dbReference>
<dbReference type="Proteomes" id="UP001590950">
    <property type="component" value="Unassembled WGS sequence"/>
</dbReference>
<feature type="transmembrane region" description="Helical" evidence="3">
    <location>
        <begin position="170"/>
        <end position="190"/>
    </location>
</feature>
<protein>
    <recommendedName>
        <fullName evidence="6">MFS general substrate transporter</fullName>
    </recommendedName>
</protein>
<comment type="subcellular location">
    <subcellularLocation>
        <location evidence="1">Membrane</location>
        <topology evidence="1">Multi-pass membrane protein</topology>
    </subcellularLocation>
</comment>
<feature type="transmembrane region" description="Helical" evidence="3">
    <location>
        <begin position="409"/>
        <end position="427"/>
    </location>
</feature>
<comment type="similarity">
    <text evidence="2">Belongs to the major facilitator superfamily. Monocarboxylate porter (TC 2.A.1.13) family.</text>
</comment>
<sequence>MVVVEMSGRREQGGLRLEEPLSVTHPMSRNDNIRTDSPGEKDVEEGICSFASSSSDLKSIEVLPKGWRPYCALLAGFCGMANCWGIIMSYGTFFRFYKEHLLLGASDSSVGIIGGIVAFLVLFLSVFVGRLADAQYHRWLLGFGGIMTTLGYFCLSFTGGDGHDKQGSYGLIFLTQGLIAGVGMACYFMHSSYLSIQSFPRLRYLAVGITSAGATTGGVVYPIAISYLLQKYGFPKGVRLLSVIIAGFSTVAFIFGGPPRHGKKTPLKNAHKIECWFKYGAFKCTPYALFTAAMAMVFFGYTPLMFHITVWSEQDHIRMVWFLVILNGCAIGGRLASATLATLGWLSPLLIQAFFIALASILVFCFWPLAHNQNDAIGFCVSLGICLGVIIGIPASCIAHIIPPEQMGYLGAWTGLMWSSCSLFALAGPPIAGYCVKNFGIVAVGYWTGTNFALASISVVLAMVTSRRRDMSRVVEARSEDGRMEKPEITR</sequence>
<feature type="transmembrane region" description="Helical" evidence="3">
    <location>
        <begin position="70"/>
        <end position="90"/>
    </location>
</feature>
<evidence type="ECO:0000256" key="3">
    <source>
        <dbReference type="SAM" id="Phobius"/>
    </source>
</evidence>
<keyword evidence="3" id="KW-0472">Membrane</keyword>
<accession>A0ABR3ZV83</accession>
<dbReference type="Gene3D" id="1.20.1250.20">
    <property type="entry name" value="MFS general substrate transporter like domains"/>
    <property type="match status" value="1"/>
</dbReference>
<keyword evidence="3" id="KW-0812">Transmembrane</keyword>